<dbReference type="InterPro" id="IPR036291">
    <property type="entry name" value="NAD(P)-bd_dom_sf"/>
</dbReference>
<comment type="caution">
    <text evidence="2">The sequence shown here is derived from an EMBL/GenBank/DDBJ whole genome shotgun (WGS) entry which is preliminary data.</text>
</comment>
<dbReference type="SUPFAM" id="SSF51735">
    <property type="entry name" value="NAD(P)-binding Rossmann-fold domains"/>
    <property type="match status" value="1"/>
</dbReference>
<dbReference type="InterPro" id="IPR003781">
    <property type="entry name" value="CoA-bd"/>
</dbReference>
<sequence>MKSYQNLSSLPKDMEIDIVDIFRKSEAVPEIVNESLKIKPKAIWMQLGVINEDAAKKASESGVKVVMDRCIMVEHKKLMK</sequence>
<reference evidence="2" key="2">
    <citation type="journal article" date="2014" name="ISME J.">
        <title>Microbial stratification in low pH oxic and suboxic macroscopic growths along an acid mine drainage.</title>
        <authorList>
            <person name="Mendez-Garcia C."/>
            <person name="Mesa V."/>
            <person name="Sprenger R.R."/>
            <person name="Richter M."/>
            <person name="Diez M.S."/>
            <person name="Solano J."/>
            <person name="Bargiela R."/>
            <person name="Golyshina O.V."/>
            <person name="Manteca A."/>
            <person name="Ramos J.L."/>
            <person name="Gallego J.R."/>
            <person name="Llorente I."/>
            <person name="Martins Dos Santos V.A."/>
            <person name="Jensen O.N."/>
            <person name="Pelaez A.I."/>
            <person name="Sanchez J."/>
            <person name="Ferrer M."/>
        </authorList>
    </citation>
    <scope>NUCLEOTIDE SEQUENCE</scope>
</reference>
<feature type="domain" description="CoA-binding" evidence="1">
    <location>
        <begin position="2"/>
        <end position="75"/>
    </location>
</feature>
<dbReference type="Gene3D" id="3.40.50.720">
    <property type="entry name" value="NAD(P)-binding Rossmann-like Domain"/>
    <property type="match status" value="1"/>
</dbReference>
<dbReference type="EMBL" id="AUZX01005532">
    <property type="protein sequence ID" value="EQD67471.1"/>
    <property type="molecule type" value="Genomic_DNA"/>
</dbReference>
<dbReference type="PANTHER" id="PTHR33303:SF2">
    <property type="entry name" value="COA-BINDING DOMAIN-CONTAINING PROTEIN"/>
    <property type="match status" value="1"/>
</dbReference>
<gene>
    <name evidence="2" type="ORF">B1A_07704</name>
</gene>
<dbReference type="Pfam" id="PF13380">
    <property type="entry name" value="CoA_binding_2"/>
    <property type="match status" value="1"/>
</dbReference>
<evidence type="ECO:0000259" key="1">
    <source>
        <dbReference type="Pfam" id="PF13380"/>
    </source>
</evidence>
<dbReference type="AlphaFoldDB" id="T1B3L9"/>
<name>T1B3L9_9ZZZZ</name>
<reference evidence="2" key="1">
    <citation type="submission" date="2013-08" db="EMBL/GenBank/DDBJ databases">
        <authorList>
            <person name="Mendez C."/>
            <person name="Richter M."/>
            <person name="Ferrer M."/>
            <person name="Sanchez J."/>
        </authorList>
    </citation>
    <scope>NUCLEOTIDE SEQUENCE</scope>
</reference>
<protein>
    <submittedName>
        <fullName evidence="2">CoA-binding domain-containing protein</fullName>
    </submittedName>
</protein>
<accession>T1B3L9</accession>
<organism evidence="2">
    <name type="scientific">mine drainage metagenome</name>
    <dbReference type="NCBI Taxonomy" id="410659"/>
    <lineage>
        <taxon>unclassified sequences</taxon>
        <taxon>metagenomes</taxon>
        <taxon>ecological metagenomes</taxon>
    </lineage>
</organism>
<dbReference type="PANTHER" id="PTHR33303">
    <property type="entry name" value="CYTOPLASMIC PROTEIN-RELATED"/>
    <property type="match status" value="1"/>
</dbReference>
<evidence type="ECO:0000313" key="2">
    <source>
        <dbReference type="EMBL" id="EQD67471.1"/>
    </source>
</evidence>
<proteinExistence type="predicted"/>